<dbReference type="PANTHER" id="PTHR43047">
    <property type="entry name" value="TWO-COMPONENT HISTIDINE PROTEIN KINASE"/>
    <property type="match status" value="1"/>
</dbReference>
<proteinExistence type="predicted"/>
<comment type="catalytic activity">
    <reaction evidence="1">
        <text>ATP + protein L-histidine = ADP + protein N-phospho-L-histidine.</text>
        <dbReference type="EC" id="2.7.13.3"/>
    </reaction>
</comment>
<dbReference type="InterPro" id="IPR005467">
    <property type="entry name" value="His_kinase_dom"/>
</dbReference>
<dbReference type="Gene3D" id="3.30.565.10">
    <property type="entry name" value="Histidine kinase-like ATPase, C-terminal domain"/>
    <property type="match status" value="1"/>
</dbReference>
<reference evidence="7" key="1">
    <citation type="submission" date="2019-11" db="EMBL/GenBank/DDBJ databases">
        <title>Microbial mats filling the niche in hypersaline microbial mats.</title>
        <authorList>
            <person name="Wong H.L."/>
            <person name="Macleod F.I."/>
            <person name="White R.A. III"/>
            <person name="Burns B.P."/>
        </authorList>
    </citation>
    <scope>NUCLEOTIDE SEQUENCE</scope>
    <source>
        <strain evidence="7">Rbin_158</strain>
    </source>
</reference>
<feature type="non-terminal residue" evidence="7">
    <location>
        <position position="1"/>
    </location>
</feature>
<keyword evidence="4" id="KW-0418">Kinase</keyword>
<dbReference type="EMBL" id="WJJP01000482">
    <property type="protein sequence ID" value="MBD3325854.1"/>
    <property type="molecule type" value="Genomic_DNA"/>
</dbReference>
<feature type="domain" description="Histidine kinase" evidence="6">
    <location>
        <begin position="1"/>
        <end position="107"/>
    </location>
</feature>
<organism evidence="7 8">
    <name type="scientific">candidate division KSB3 bacterium</name>
    <dbReference type="NCBI Taxonomy" id="2044937"/>
    <lineage>
        <taxon>Bacteria</taxon>
        <taxon>candidate division KSB3</taxon>
    </lineage>
</organism>
<evidence type="ECO:0000259" key="6">
    <source>
        <dbReference type="PROSITE" id="PS50109"/>
    </source>
</evidence>
<evidence type="ECO:0000313" key="8">
    <source>
        <dbReference type="Proteomes" id="UP000649604"/>
    </source>
</evidence>
<dbReference type="GO" id="GO:0005886">
    <property type="term" value="C:plasma membrane"/>
    <property type="evidence" value="ECO:0007669"/>
    <property type="project" value="TreeGrafter"/>
</dbReference>
<evidence type="ECO:0000313" key="7">
    <source>
        <dbReference type="EMBL" id="MBD3325854.1"/>
    </source>
</evidence>
<dbReference type="Pfam" id="PF02518">
    <property type="entry name" value="HATPase_c"/>
    <property type="match status" value="1"/>
</dbReference>
<evidence type="ECO:0000256" key="2">
    <source>
        <dbReference type="ARBA" id="ARBA00012438"/>
    </source>
</evidence>
<dbReference type="SUPFAM" id="SSF55874">
    <property type="entry name" value="ATPase domain of HSP90 chaperone/DNA topoisomerase II/histidine kinase"/>
    <property type="match status" value="1"/>
</dbReference>
<gene>
    <name evidence="7" type="ORF">GF339_14810</name>
</gene>
<evidence type="ECO:0000256" key="1">
    <source>
        <dbReference type="ARBA" id="ARBA00000085"/>
    </source>
</evidence>
<dbReference type="SMART" id="SM00387">
    <property type="entry name" value="HATPase_c"/>
    <property type="match status" value="1"/>
</dbReference>
<comment type="caution">
    <text evidence="7">The sequence shown here is derived from an EMBL/GenBank/DDBJ whole genome shotgun (WGS) entry which is preliminary data.</text>
</comment>
<evidence type="ECO:0000256" key="3">
    <source>
        <dbReference type="ARBA" id="ARBA00022679"/>
    </source>
</evidence>
<dbReference type="InterPro" id="IPR003594">
    <property type="entry name" value="HATPase_dom"/>
</dbReference>
<dbReference type="PROSITE" id="PS50109">
    <property type="entry name" value="HIS_KIN"/>
    <property type="match status" value="1"/>
</dbReference>
<dbReference type="PRINTS" id="PR00344">
    <property type="entry name" value="BCTRLSENSOR"/>
</dbReference>
<dbReference type="InterPro" id="IPR004358">
    <property type="entry name" value="Sig_transdc_His_kin-like_C"/>
</dbReference>
<dbReference type="EC" id="2.7.13.3" evidence="2"/>
<dbReference type="GO" id="GO:0009927">
    <property type="term" value="F:histidine phosphotransfer kinase activity"/>
    <property type="evidence" value="ECO:0007669"/>
    <property type="project" value="TreeGrafter"/>
</dbReference>
<protein>
    <recommendedName>
        <fullName evidence="2">histidine kinase</fullName>
        <ecNumber evidence="2">2.7.13.3</ecNumber>
    </recommendedName>
</protein>
<dbReference type="InterPro" id="IPR036890">
    <property type="entry name" value="HATPase_C_sf"/>
</dbReference>
<dbReference type="GO" id="GO:0000155">
    <property type="term" value="F:phosphorelay sensor kinase activity"/>
    <property type="evidence" value="ECO:0007669"/>
    <property type="project" value="TreeGrafter"/>
</dbReference>
<keyword evidence="3" id="KW-0808">Transferase</keyword>
<name>A0A9D5JX03_9BACT</name>
<dbReference type="Proteomes" id="UP000649604">
    <property type="component" value="Unassembled WGS sequence"/>
</dbReference>
<sequence length="119" mass="12694">DTVMRNLLTNALKFTHQGGAVNVTMREDAGDVEVSVADTGIGIAPDQISKLFQIEAQYKRLGTNHEKGTGLGLVLCKELVEKHGGQINVESHVDTGSTFSVILPKTPKTSETDDESAAT</sequence>
<evidence type="ECO:0000256" key="5">
    <source>
        <dbReference type="SAM" id="MobiDB-lite"/>
    </source>
</evidence>
<evidence type="ECO:0000256" key="4">
    <source>
        <dbReference type="ARBA" id="ARBA00022777"/>
    </source>
</evidence>
<feature type="region of interest" description="Disordered" evidence="5">
    <location>
        <begin position="98"/>
        <end position="119"/>
    </location>
</feature>
<accession>A0A9D5JX03</accession>
<dbReference type="PANTHER" id="PTHR43047:SF72">
    <property type="entry name" value="OSMOSENSING HISTIDINE PROTEIN KINASE SLN1"/>
    <property type="match status" value="1"/>
</dbReference>
<dbReference type="AlphaFoldDB" id="A0A9D5JX03"/>